<accession>A0A8H8CPE8</accession>
<dbReference type="PANTHER" id="PTHR43591:SF24">
    <property type="entry name" value="2-METHOXY-6-POLYPRENYL-1,4-BENZOQUINOL METHYLASE, MITOCHONDRIAL"/>
    <property type="match status" value="1"/>
</dbReference>
<protein>
    <recommendedName>
        <fullName evidence="2">Methyltransferase domain-containing protein</fullName>
    </recommendedName>
</protein>
<name>A0A8H8CPE8_PSICU</name>
<dbReference type="CDD" id="cd02440">
    <property type="entry name" value="AdoMet_MTases"/>
    <property type="match status" value="1"/>
</dbReference>
<proteinExistence type="predicted"/>
<dbReference type="OrthoDB" id="2013972at2759"/>
<dbReference type="PANTHER" id="PTHR43591">
    <property type="entry name" value="METHYLTRANSFERASE"/>
    <property type="match status" value="1"/>
</dbReference>
<dbReference type="EMBL" id="JAFIQS010000001">
    <property type="protein sequence ID" value="KAG5173912.1"/>
    <property type="molecule type" value="Genomic_DNA"/>
</dbReference>
<evidence type="ECO:0000256" key="1">
    <source>
        <dbReference type="SAM" id="MobiDB-lite"/>
    </source>
</evidence>
<feature type="region of interest" description="Disordered" evidence="1">
    <location>
        <begin position="221"/>
        <end position="245"/>
    </location>
</feature>
<dbReference type="GO" id="GO:0008168">
    <property type="term" value="F:methyltransferase activity"/>
    <property type="evidence" value="ECO:0007669"/>
    <property type="project" value="TreeGrafter"/>
</dbReference>
<sequence length="563" mass="63821">MNAPPSPPVSYSTTSTSYSNGNNNEGKRYKRRKDFQYKHGQRHHSYDSEKAPYPLSYDRKVLELESFDNTLAQYLQGSCSFAPLKEPPSRVLDLGCGTGTWVINAAKEWKDCDFVGFDLVDIQIPLKILDPSLARRIEWKHGNFLTTKLPFEDDEFDHIHIQGIALGVPENKWGVLFEEVSRVLRSGGTVEMIEEDALFPTLPLWFTTALRSKPLRAQSARFSSHTSTTAPSHSPEIMDLDTRPPHDHALLESLHQSVFQNRFINMKPSAVLPSYFTTYFRQVTLGPLLSFPMPPIAPLQPLPPQIITSYVVEPNSDNHELGSKSQLSESKVPALRPVSMSFSSSVSGIAIHGESDIKPTRARTASAPLTFYPSNSSPFPETSHLKIAGSDDYVASPSHHYTVENSITESEAVILAPALLFPKNRLDSLSERSLAMHLYRTNQAVLACQEAMWEELKDRIRNRKEELIPFGWDDDVELEELQSRKKFERLIERYTSDMQARVALWHSLNTMGWPLPMREPLSKAELIEEERVRESMMEARKRSTLEELEIPCRSIRVLIGSNL</sequence>
<dbReference type="Gene3D" id="3.40.50.150">
    <property type="entry name" value="Vaccinia Virus protein VP39"/>
    <property type="match status" value="1"/>
</dbReference>
<dbReference type="Pfam" id="PF13649">
    <property type="entry name" value="Methyltransf_25"/>
    <property type="match status" value="1"/>
</dbReference>
<feature type="compositionally biased region" description="Low complexity" evidence="1">
    <location>
        <begin position="223"/>
        <end position="235"/>
    </location>
</feature>
<feature type="region of interest" description="Disordered" evidence="1">
    <location>
        <begin position="1"/>
        <end position="51"/>
    </location>
</feature>
<feature type="compositionally biased region" description="Basic residues" evidence="1">
    <location>
        <begin position="28"/>
        <end position="43"/>
    </location>
</feature>
<dbReference type="SUPFAM" id="SSF53335">
    <property type="entry name" value="S-adenosyl-L-methionine-dependent methyltransferases"/>
    <property type="match status" value="1"/>
</dbReference>
<reference evidence="3" key="1">
    <citation type="submission" date="2021-02" db="EMBL/GenBank/DDBJ databases">
        <title>Psilocybe cubensis genome.</title>
        <authorList>
            <person name="Mckernan K.J."/>
            <person name="Crawford S."/>
            <person name="Trippe A."/>
            <person name="Kane L.T."/>
            <person name="Mclaughlin S."/>
        </authorList>
    </citation>
    <scope>NUCLEOTIDE SEQUENCE [LARGE SCALE GENOMIC DNA]</scope>
    <source>
        <strain evidence="3">MGC-MH-2018</strain>
    </source>
</reference>
<comment type="caution">
    <text evidence="3">The sequence shown here is derived from an EMBL/GenBank/DDBJ whole genome shotgun (WGS) entry which is preliminary data.</text>
</comment>
<dbReference type="AlphaFoldDB" id="A0A8H8CPE8"/>
<evidence type="ECO:0000259" key="2">
    <source>
        <dbReference type="Pfam" id="PF13649"/>
    </source>
</evidence>
<feature type="domain" description="Methyltransferase" evidence="2">
    <location>
        <begin position="91"/>
        <end position="188"/>
    </location>
</feature>
<organism evidence="3">
    <name type="scientific">Psilocybe cubensis</name>
    <name type="common">Psychedelic mushroom</name>
    <name type="synonym">Stropharia cubensis</name>
    <dbReference type="NCBI Taxonomy" id="181762"/>
    <lineage>
        <taxon>Eukaryota</taxon>
        <taxon>Fungi</taxon>
        <taxon>Dikarya</taxon>
        <taxon>Basidiomycota</taxon>
        <taxon>Agaricomycotina</taxon>
        <taxon>Agaricomycetes</taxon>
        <taxon>Agaricomycetidae</taxon>
        <taxon>Agaricales</taxon>
        <taxon>Agaricineae</taxon>
        <taxon>Strophariaceae</taxon>
        <taxon>Psilocybe</taxon>
    </lineage>
</organism>
<dbReference type="InterPro" id="IPR041698">
    <property type="entry name" value="Methyltransf_25"/>
</dbReference>
<dbReference type="InterPro" id="IPR029063">
    <property type="entry name" value="SAM-dependent_MTases_sf"/>
</dbReference>
<feature type="compositionally biased region" description="Low complexity" evidence="1">
    <location>
        <begin position="9"/>
        <end position="19"/>
    </location>
</feature>
<evidence type="ECO:0000313" key="3">
    <source>
        <dbReference type="EMBL" id="KAG5173912.1"/>
    </source>
</evidence>
<gene>
    <name evidence="3" type="ORF">JR316_000570</name>
</gene>